<comment type="caution">
    <text evidence="2">The sequence shown here is derived from an EMBL/GenBank/DDBJ whole genome shotgun (WGS) entry which is preliminary data.</text>
</comment>
<keyword evidence="1" id="KW-0472">Membrane</keyword>
<sequence length="143" mass="15537">MDALFHISMAGLLAVLAWGAVAIVLRTRQRLAAWQSGFTAPARVVRAWATAQVVDNAARRVQWHEYDFTTQDGRAVRFKESGGPAGRGVGDQVLVHYAPGRPEKATAAEPRPGRDLTVAVVWVAVLAGCAVFVVREWIALSQF</sequence>
<organism evidence="2 3">
    <name type="scientific">Streptomyces flaveolus</name>
    <dbReference type="NCBI Taxonomy" id="67297"/>
    <lineage>
        <taxon>Bacteria</taxon>
        <taxon>Bacillati</taxon>
        <taxon>Actinomycetota</taxon>
        <taxon>Actinomycetes</taxon>
        <taxon>Kitasatosporales</taxon>
        <taxon>Streptomycetaceae</taxon>
        <taxon>Streptomyces</taxon>
    </lineage>
</organism>
<accession>A0ABV3A5N5</accession>
<keyword evidence="1" id="KW-0812">Transmembrane</keyword>
<dbReference type="EMBL" id="JBFAEG010000006">
    <property type="protein sequence ID" value="MEU5707264.1"/>
    <property type="molecule type" value="Genomic_DNA"/>
</dbReference>
<evidence type="ECO:0000256" key="1">
    <source>
        <dbReference type="SAM" id="Phobius"/>
    </source>
</evidence>
<feature type="transmembrane region" description="Helical" evidence="1">
    <location>
        <begin position="116"/>
        <end position="138"/>
    </location>
</feature>
<dbReference type="Proteomes" id="UP001551011">
    <property type="component" value="Unassembled WGS sequence"/>
</dbReference>
<evidence type="ECO:0000313" key="3">
    <source>
        <dbReference type="Proteomes" id="UP001551011"/>
    </source>
</evidence>
<name>A0ABV3A5N5_9ACTN</name>
<protein>
    <submittedName>
        <fullName evidence="2">DUF3592 domain-containing protein</fullName>
    </submittedName>
</protein>
<feature type="transmembrane region" description="Helical" evidence="1">
    <location>
        <begin position="6"/>
        <end position="25"/>
    </location>
</feature>
<reference evidence="2 3" key="1">
    <citation type="submission" date="2024-06" db="EMBL/GenBank/DDBJ databases">
        <title>The Natural Products Discovery Center: Release of the First 8490 Sequenced Strains for Exploring Actinobacteria Biosynthetic Diversity.</title>
        <authorList>
            <person name="Kalkreuter E."/>
            <person name="Kautsar S.A."/>
            <person name="Yang D."/>
            <person name="Bader C.D."/>
            <person name="Teijaro C.N."/>
            <person name="Fluegel L."/>
            <person name="Davis C.M."/>
            <person name="Simpson J.R."/>
            <person name="Lauterbach L."/>
            <person name="Steele A.D."/>
            <person name="Gui C."/>
            <person name="Meng S."/>
            <person name="Li G."/>
            <person name="Viehrig K."/>
            <person name="Ye F."/>
            <person name="Su P."/>
            <person name="Kiefer A.F."/>
            <person name="Nichols A."/>
            <person name="Cepeda A.J."/>
            <person name="Yan W."/>
            <person name="Fan B."/>
            <person name="Jiang Y."/>
            <person name="Adhikari A."/>
            <person name="Zheng C.-J."/>
            <person name="Schuster L."/>
            <person name="Cowan T.M."/>
            <person name="Smanski M.J."/>
            <person name="Chevrette M.G."/>
            <person name="De Carvalho L.P.S."/>
            <person name="Shen B."/>
        </authorList>
    </citation>
    <scope>NUCLEOTIDE SEQUENCE [LARGE SCALE GENOMIC DNA]</scope>
    <source>
        <strain evidence="2 3">NPDC020594</strain>
    </source>
</reference>
<dbReference type="RefSeq" id="WP_030983533.1">
    <property type="nucleotide sequence ID" value="NZ_JBFAEG010000006.1"/>
</dbReference>
<keyword evidence="1" id="KW-1133">Transmembrane helix</keyword>
<proteinExistence type="predicted"/>
<keyword evidence="3" id="KW-1185">Reference proteome</keyword>
<evidence type="ECO:0000313" key="2">
    <source>
        <dbReference type="EMBL" id="MEU5707264.1"/>
    </source>
</evidence>
<gene>
    <name evidence="2" type="ORF">AB0H04_10290</name>
</gene>